<dbReference type="EMBL" id="VYRZ01000003">
    <property type="protein sequence ID" value="KAA9085212.1"/>
    <property type="molecule type" value="Genomic_DNA"/>
</dbReference>
<keyword evidence="2" id="KW-0472">Membrane</keyword>
<accession>A0A5J5IP49</accession>
<feature type="transmembrane region" description="Helical" evidence="2">
    <location>
        <begin position="95"/>
        <end position="118"/>
    </location>
</feature>
<feature type="transmembrane region" description="Helical" evidence="2">
    <location>
        <begin position="40"/>
        <end position="58"/>
    </location>
</feature>
<dbReference type="RefSeq" id="WP_150419934.1">
    <property type="nucleotide sequence ID" value="NZ_VYRZ01000003.1"/>
</dbReference>
<evidence type="ECO:0000313" key="3">
    <source>
        <dbReference type="EMBL" id="KAA9085212.1"/>
    </source>
</evidence>
<feature type="transmembrane region" description="Helical" evidence="2">
    <location>
        <begin position="64"/>
        <end position="83"/>
    </location>
</feature>
<dbReference type="OrthoDB" id="5080120at2"/>
<dbReference type="Proteomes" id="UP000327039">
    <property type="component" value="Unassembled WGS sequence"/>
</dbReference>
<sequence length="125" mass="13232">MVDKRTEPHGPEQLPDRQPILDPTDLRNQASFRSGSASRWLVPSAVLAVVAIVLFALALQLQAVLPAVGIVYAVVGWAMMLVAARSSSDARARNVRLAVAMAILAVGSLALFVAVYVIETLTPAA</sequence>
<organism evidence="3 4">
    <name type="scientific">Microbacterium radiodurans</name>
    <dbReference type="NCBI Taxonomy" id="661398"/>
    <lineage>
        <taxon>Bacteria</taxon>
        <taxon>Bacillati</taxon>
        <taxon>Actinomycetota</taxon>
        <taxon>Actinomycetes</taxon>
        <taxon>Micrococcales</taxon>
        <taxon>Microbacteriaceae</taxon>
        <taxon>Microbacterium</taxon>
    </lineage>
</organism>
<evidence type="ECO:0000256" key="1">
    <source>
        <dbReference type="SAM" id="MobiDB-lite"/>
    </source>
</evidence>
<reference evidence="4" key="1">
    <citation type="submission" date="2019-09" db="EMBL/GenBank/DDBJ databases">
        <title>Mumia zhuanghuii sp. nov. isolated from the intestinal contents of plateau pika (Ochotona curzoniae) in the Qinghai-Tibet plateau of China.</title>
        <authorList>
            <person name="Tian Z."/>
        </authorList>
    </citation>
    <scope>NUCLEOTIDE SEQUENCE [LARGE SCALE GENOMIC DNA]</scope>
    <source>
        <strain evidence="4">DSM 25564</strain>
    </source>
</reference>
<evidence type="ECO:0000256" key="2">
    <source>
        <dbReference type="SAM" id="Phobius"/>
    </source>
</evidence>
<protein>
    <submittedName>
        <fullName evidence="3">Cytochrome d ubiquinol oxidase subunit II</fullName>
    </submittedName>
</protein>
<keyword evidence="4" id="KW-1185">Reference proteome</keyword>
<feature type="compositionally biased region" description="Basic and acidic residues" evidence="1">
    <location>
        <begin position="1"/>
        <end position="10"/>
    </location>
</feature>
<comment type="caution">
    <text evidence="3">The sequence shown here is derived from an EMBL/GenBank/DDBJ whole genome shotgun (WGS) entry which is preliminary data.</text>
</comment>
<keyword evidence="2" id="KW-0812">Transmembrane</keyword>
<proteinExistence type="predicted"/>
<dbReference type="AlphaFoldDB" id="A0A5J5IP49"/>
<name>A0A5J5IP49_9MICO</name>
<keyword evidence="2" id="KW-1133">Transmembrane helix</keyword>
<evidence type="ECO:0000313" key="4">
    <source>
        <dbReference type="Proteomes" id="UP000327039"/>
    </source>
</evidence>
<feature type="region of interest" description="Disordered" evidence="1">
    <location>
        <begin position="1"/>
        <end position="23"/>
    </location>
</feature>
<gene>
    <name evidence="3" type="ORF">F6B42_12045</name>
</gene>